<organism evidence="4 5">
    <name type="scientific">Nonlabens marinus S1-08</name>
    <dbReference type="NCBI Taxonomy" id="1454201"/>
    <lineage>
        <taxon>Bacteria</taxon>
        <taxon>Pseudomonadati</taxon>
        <taxon>Bacteroidota</taxon>
        <taxon>Flavobacteriia</taxon>
        <taxon>Flavobacteriales</taxon>
        <taxon>Flavobacteriaceae</taxon>
        <taxon>Nonlabens</taxon>
    </lineage>
</organism>
<keyword evidence="1 2" id="KW-0732">Signal</keyword>
<dbReference type="InterPro" id="IPR029031">
    <property type="entry name" value="Gingipain_N_sf"/>
</dbReference>
<dbReference type="Gene3D" id="3.40.50.10390">
    <property type="entry name" value="Gingipain r, domain 1"/>
    <property type="match status" value="1"/>
</dbReference>
<accession>W8VZZ9</accession>
<evidence type="ECO:0000256" key="2">
    <source>
        <dbReference type="SAM" id="SignalP"/>
    </source>
</evidence>
<proteinExistence type="predicted"/>
<dbReference type="EMBL" id="AP014548">
    <property type="protein sequence ID" value="BAO55456.1"/>
    <property type="molecule type" value="Genomic_DNA"/>
</dbReference>
<protein>
    <recommendedName>
        <fullName evidence="3">Gingipain domain-containing protein</fullName>
    </recommendedName>
</protein>
<keyword evidence="5" id="KW-1185">Reference proteome</keyword>
<feature type="chain" id="PRO_5004914295" description="Gingipain domain-containing protein" evidence="2">
    <location>
        <begin position="19"/>
        <end position="1276"/>
    </location>
</feature>
<gene>
    <name evidence="4" type="ORF">NMS_1447</name>
</gene>
<dbReference type="InterPro" id="IPR026444">
    <property type="entry name" value="Secre_tail"/>
</dbReference>
<dbReference type="NCBIfam" id="TIGR04183">
    <property type="entry name" value="Por_Secre_tail"/>
    <property type="match status" value="1"/>
</dbReference>
<dbReference type="AlphaFoldDB" id="W8VZZ9"/>
<dbReference type="OrthoDB" id="9809780at2"/>
<evidence type="ECO:0000313" key="5">
    <source>
        <dbReference type="Proteomes" id="UP000031760"/>
    </source>
</evidence>
<dbReference type="SUPFAM" id="SSF52129">
    <property type="entry name" value="Caspase-like"/>
    <property type="match status" value="1"/>
</dbReference>
<evidence type="ECO:0000256" key="1">
    <source>
        <dbReference type="ARBA" id="ARBA00022729"/>
    </source>
</evidence>
<dbReference type="Gene3D" id="3.40.50.1460">
    <property type="match status" value="1"/>
</dbReference>
<feature type="domain" description="Gingipain" evidence="3">
    <location>
        <begin position="536"/>
        <end position="907"/>
    </location>
</feature>
<dbReference type="HOGENOM" id="CLU_004870_0_0_10"/>
<evidence type="ECO:0000259" key="3">
    <source>
        <dbReference type="Pfam" id="PF01364"/>
    </source>
</evidence>
<sequence length="1276" mass="142137">MRYTLLFTFLISWALASAQSQTVTLNWSDPMAYTIGKKIIQIPHLNEGSVYEGNRLFFSTVLSTNGNIDPLSARLSNIKSEIIPSDQLYDLPRSTISDGVNMSLKNALSRKRNYVQLRLNPIYKEGDQYRRLTSFTISYTQAPLSVRAKSTPFGNSVLASGNWYRFKVTKTGAQRINRDFLNNLGVEVGGLDPRTIRIYGQGGTSLPLVNRQNLFYDPAEIAITVTGESDGRFDNGDQILFYGVATDTEYVAENDSFINPYTDDSYYYINVGNGPGKRILPQITPAGTPNVTYDYYLARKHHEVDERNIGLIGRTWYGERFSIEPEQTFEFDFNNIDASRPATVRITTAGIGDLDTQMSFSLNGQSLGTSNYIGLSRIDNSVASRALLVNNTTITGNKATVTLTYDNAGNPSATGYLDYIWIDAYEAMTGIGNQFPFQVPDAATRSGVGQYQFSNASGIKEIWEVTDRFNITKVENVNGDANFSFTSPLGTDRQFVAVDATDYYTPVSVSNSRVANQNLKGTIFNDRSGSFRDIDYLIITPQFLESQAQRLANYHVRESNLNVKVVRVQDIYNEFSEGKQDISAIRNFVKYVYDNASDPSRRVKYLNLFGDTSYDYKDRIPVKDNILPSFLSVNSTSLTASYITDDFFAFMDPNEGDVAANNLMDIAVGRMIVSTQREAIEMIDKIESYTAGSAFDKWRNDVTLIGDDVDIPSDAILQKSVNQLADDIFRNRPDYNVRKILLDSYNQVNTAGGPRYPDAVDDIKNAFEKGSLVINYFGHGNEEVLAQEIIITQNTVENLRNPNTLPLFVAVTCDFSRYDNPQRVSGGELTYLNPQGGAIALVATNRLIFISVGVTLNNTLDQYLFSFNNVEPISMAEALRLAKTDPALSSSDTRRVIAFIGDPALKLAFPSPRVVLTEVNGQPTNINNPPLRALDRVTLNGEVQTISGNLIADYNGTISVIVFDKEVQRKTLANDGTEVNGTVEILDFTQQGEVLFRGQATVENGRFTVSFVMPRDTQIPVGTGRISFYSKRTNIKEDQNGFSQQLRIGGINRDAPEDTVGPEMELFMNDRNFVSGGITDSNPFILAFLTDMSGINTASGIGHDIIGIIDGDETNPYILNDYYEADVDDFTKGKVYFPLRDIAPGLHTLTVKSWDTYNNSSTQEIQFIVAAGDGIELTRVLNYPNPFTTYTEFWFNHNRPFEPLEVQVQVMTITGKVVWTTNQIVTNAGFTSRDITWDGVDDFGQRLGKGVYVYKITVKSTLANEVASKIEKLVIL</sequence>
<dbReference type="InterPro" id="IPR001769">
    <property type="entry name" value="Gingipain"/>
</dbReference>
<name>W8VZZ9_9FLAO</name>
<dbReference type="GO" id="GO:0008234">
    <property type="term" value="F:cysteine-type peptidase activity"/>
    <property type="evidence" value="ECO:0007669"/>
    <property type="project" value="InterPro"/>
</dbReference>
<dbReference type="CDD" id="cd02258">
    <property type="entry name" value="Peptidase_C25_N"/>
    <property type="match status" value="1"/>
</dbReference>
<dbReference type="GO" id="GO:0006508">
    <property type="term" value="P:proteolysis"/>
    <property type="evidence" value="ECO:0007669"/>
    <property type="project" value="InterPro"/>
</dbReference>
<evidence type="ECO:0000313" key="4">
    <source>
        <dbReference type="EMBL" id="BAO55456.1"/>
    </source>
</evidence>
<dbReference type="Gene3D" id="2.60.40.4070">
    <property type="match status" value="1"/>
</dbReference>
<dbReference type="STRING" id="1454201.NMS_1447"/>
<dbReference type="Pfam" id="PF01364">
    <property type="entry name" value="Peptidase_C25"/>
    <property type="match status" value="1"/>
</dbReference>
<feature type="signal peptide" evidence="2">
    <location>
        <begin position="1"/>
        <end position="18"/>
    </location>
</feature>
<reference evidence="4 5" key="1">
    <citation type="journal article" date="2014" name="Proc. Natl. Acad. Sci. U.S.A.">
        <title>Functional characterization of flavobacteria rhodopsins reveals a unique class of light-driven chloride pump in bacteria.</title>
        <authorList>
            <person name="Yoshizawa S."/>
            <person name="Kumagai Y."/>
            <person name="Kim H."/>
            <person name="Ogura Y."/>
            <person name="Hayashi T."/>
            <person name="Iwasaki W."/>
            <person name="DeLong E.F."/>
            <person name="Kogure K."/>
        </authorList>
    </citation>
    <scope>NUCLEOTIDE SEQUENCE [LARGE SCALE GENOMIC DNA]</scope>
    <source>
        <strain evidence="4 5">S1-08</strain>
    </source>
</reference>
<dbReference type="InterPro" id="IPR029030">
    <property type="entry name" value="Caspase-like_dom_sf"/>
</dbReference>
<dbReference type="NCBIfam" id="NF033707">
    <property type="entry name" value="T9SS_sortase"/>
    <property type="match status" value="1"/>
</dbReference>
<dbReference type="KEGG" id="nmf:NMS_1447"/>
<dbReference type="Proteomes" id="UP000031760">
    <property type="component" value="Chromosome"/>
</dbReference>